<accession>A0A3M7RZH1</accession>
<comment type="similarity">
    <text evidence="4">Belongs to the YIP1 family.</text>
</comment>
<proteinExistence type="inferred from homology"/>
<evidence type="ECO:0000256" key="11">
    <source>
        <dbReference type="ARBA" id="ARBA00023235"/>
    </source>
</evidence>
<dbReference type="EMBL" id="REGN01002325">
    <property type="protein sequence ID" value="RNA28882.1"/>
    <property type="molecule type" value="Genomic_DNA"/>
</dbReference>
<dbReference type="PANTHER" id="PTHR48101:SF4">
    <property type="entry name" value="METHYLMALONYL-COA MUTASE, MITOCHONDRIAL"/>
    <property type="match status" value="1"/>
</dbReference>
<dbReference type="OrthoDB" id="10035089at2759"/>
<evidence type="ECO:0000256" key="5">
    <source>
        <dbReference type="ARBA" id="ARBA00012398"/>
    </source>
</evidence>
<dbReference type="PROSITE" id="PS51332">
    <property type="entry name" value="B12_BINDING"/>
    <property type="match status" value="1"/>
</dbReference>
<evidence type="ECO:0000256" key="3">
    <source>
        <dbReference type="ARBA" id="ARBA00008465"/>
    </source>
</evidence>
<dbReference type="SUPFAM" id="SSF52242">
    <property type="entry name" value="Cobalamin (vitamin B12)-binding domain"/>
    <property type="match status" value="1"/>
</dbReference>
<dbReference type="GO" id="GO:0004494">
    <property type="term" value="F:methylmalonyl-CoA mutase activity"/>
    <property type="evidence" value="ECO:0007669"/>
    <property type="project" value="UniProtKB-EC"/>
</dbReference>
<evidence type="ECO:0000256" key="13">
    <source>
        <dbReference type="SAM" id="Phobius"/>
    </source>
</evidence>
<evidence type="ECO:0000256" key="4">
    <source>
        <dbReference type="ARBA" id="ARBA00010596"/>
    </source>
</evidence>
<dbReference type="PANTHER" id="PTHR48101">
    <property type="entry name" value="METHYLMALONYL-COA MUTASE, MITOCHONDRIAL-RELATED"/>
    <property type="match status" value="1"/>
</dbReference>
<dbReference type="GO" id="GO:0046872">
    <property type="term" value="F:metal ion binding"/>
    <property type="evidence" value="ECO:0007669"/>
    <property type="project" value="UniProtKB-KW"/>
</dbReference>
<feature type="transmembrane region" description="Helical" evidence="13">
    <location>
        <begin position="205"/>
        <end position="224"/>
    </location>
</feature>
<dbReference type="InterPro" id="IPR006098">
    <property type="entry name" value="MMCoA_mutase_a_cat"/>
</dbReference>
<keyword evidence="8" id="KW-0479">Metal-binding</keyword>
<dbReference type="EC" id="5.4.99.2" evidence="5"/>
<keyword evidence="10 13" id="KW-0472">Membrane</keyword>
<dbReference type="GO" id="GO:0005739">
    <property type="term" value="C:mitochondrion"/>
    <property type="evidence" value="ECO:0007669"/>
    <property type="project" value="TreeGrafter"/>
</dbReference>
<dbReference type="Gene3D" id="3.40.50.280">
    <property type="entry name" value="Cobalamin-binding domain"/>
    <property type="match status" value="1"/>
</dbReference>
<gene>
    <name evidence="15" type="ORF">BpHYR1_012858</name>
</gene>
<dbReference type="CDD" id="cd02071">
    <property type="entry name" value="MM_CoA_mut_B12_BD"/>
    <property type="match status" value="1"/>
</dbReference>
<dbReference type="Pfam" id="PF02310">
    <property type="entry name" value="B12-binding"/>
    <property type="match status" value="1"/>
</dbReference>
<keyword evidence="9 13" id="KW-1133">Transmembrane helix</keyword>
<dbReference type="NCBIfam" id="TIGR00640">
    <property type="entry name" value="acid_CoA_mut_C"/>
    <property type="match status" value="1"/>
</dbReference>
<dbReference type="Pfam" id="PF04893">
    <property type="entry name" value="Yip1"/>
    <property type="match status" value="1"/>
</dbReference>
<evidence type="ECO:0000256" key="7">
    <source>
        <dbReference type="ARBA" id="ARBA00022692"/>
    </source>
</evidence>
<dbReference type="InterPro" id="IPR036724">
    <property type="entry name" value="Cobalamin-bd_sf"/>
</dbReference>
<reference evidence="15 16" key="1">
    <citation type="journal article" date="2018" name="Sci. Rep.">
        <title>Genomic signatures of local adaptation to the degree of environmental predictability in rotifers.</title>
        <authorList>
            <person name="Franch-Gras L."/>
            <person name="Hahn C."/>
            <person name="Garcia-Roger E.M."/>
            <person name="Carmona M.J."/>
            <person name="Serra M."/>
            <person name="Gomez A."/>
        </authorList>
    </citation>
    <scope>NUCLEOTIDE SEQUENCE [LARGE SCALE GENOMIC DNA]</scope>
    <source>
        <strain evidence="15">HYR1</strain>
    </source>
</reference>
<dbReference type="SUPFAM" id="SSF51703">
    <property type="entry name" value="Cobalamin (vitamin B12)-dependent enzymes"/>
    <property type="match status" value="1"/>
</dbReference>
<dbReference type="GO" id="GO:0031419">
    <property type="term" value="F:cobalamin binding"/>
    <property type="evidence" value="ECO:0007669"/>
    <property type="project" value="UniProtKB-KW"/>
</dbReference>
<comment type="caution">
    <text evidence="15">The sequence shown here is derived from an EMBL/GenBank/DDBJ whole genome shotgun (WGS) entry which is preliminary data.</text>
</comment>
<name>A0A3M7RZH1_BRAPC</name>
<evidence type="ECO:0000313" key="15">
    <source>
        <dbReference type="EMBL" id="RNA28882.1"/>
    </source>
</evidence>
<feature type="domain" description="B12-binding" evidence="14">
    <location>
        <begin position="820"/>
        <end position="952"/>
    </location>
</feature>
<evidence type="ECO:0000256" key="10">
    <source>
        <dbReference type="ARBA" id="ARBA00023136"/>
    </source>
</evidence>
<dbReference type="GO" id="GO:0019678">
    <property type="term" value="P:propionate metabolic process, methylmalonyl pathway"/>
    <property type="evidence" value="ECO:0007669"/>
    <property type="project" value="TreeGrafter"/>
</dbReference>
<dbReference type="FunFam" id="3.20.20.240:FF:000001">
    <property type="entry name" value="Probable methylmalonyl-coa mutase"/>
    <property type="match status" value="1"/>
</dbReference>
<keyword evidence="6" id="KW-0846">Cobalamin</keyword>
<evidence type="ECO:0000313" key="16">
    <source>
        <dbReference type="Proteomes" id="UP000276133"/>
    </source>
</evidence>
<dbReference type="InterPro" id="IPR006977">
    <property type="entry name" value="Yip1_dom"/>
</dbReference>
<evidence type="ECO:0000256" key="8">
    <source>
        <dbReference type="ARBA" id="ARBA00022723"/>
    </source>
</evidence>
<keyword evidence="16" id="KW-1185">Reference proteome</keyword>
<comment type="cofactor">
    <cofactor evidence="1">
        <name>adenosylcob(III)alamin</name>
        <dbReference type="ChEBI" id="CHEBI:18408"/>
    </cofactor>
</comment>
<comment type="similarity">
    <text evidence="3">Belongs to the methylmalonyl-CoA mutase family.</text>
</comment>
<evidence type="ECO:0000256" key="6">
    <source>
        <dbReference type="ARBA" id="ARBA00022628"/>
    </source>
</evidence>
<dbReference type="InterPro" id="IPR016176">
    <property type="entry name" value="Cbl-dep_enz_cat"/>
</dbReference>
<dbReference type="STRING" id="10195.A0A3M7RZH1"/>
<evidence type="ECO:0000259" key="14">
    <source>
        <dbReference type="PROSITE" id="PS51332"/>
    </source>
</evidence>
<evidence type="ECO:0000256" key="2">
    <source>
        <dbReference type="ARBA" id="ARBA00004141"/>
    </source>
</evidence>
<dbReference type="InterPro" id="IPR006099">
    <property type="entry name" value="MeMalonylCoA_mutase_a/b_cat"/>
</dbReference>
<dbReference type="NCBIfam" id="TIGR00641">
    <property type="entry name" value="acid_CoA_mut_N"/>
    <property type="match status" value="1"/>
</dbReference>
<dbReference type="Pfam" id="PF01642">
    <property type="entry name" value="MM_CoA_mutase"/>
    <property type="match status" value="2"/>
</dbReference>
<evidence type="ECO:0000256" key="12">
    <source>
        <dbReference type="ARBA" id="ARBA00023285"/>
    </source>
</evidence>
<organism evidence="15 16">
    <name type="scientific">Brachionus plicatilis</name>
    <name type="common">Marine rotifer</name>
    <name type="synonym">Brachionus muelleri</name>
    <dbReference type="NCBI Taxonomy" id="10195"/>
    <lineage>
        <taxon>Eukaryota</taxon>
        <taxon>Metazoa</taxon>
        <taxon>Spiralia</taxon>
        <taxon>Gnathifera</taxon>
        <taxon>Rotifera</taxon>
        <taxon>Eurotatoria</taxon>
        <taxon>Monogononta</taxon>
        <taxon>Pseudotrocha</taxon>
        <taxon>Ploima</taxon>
        <taxon>Brachionidae</taxon>
        <taxon>Brachionus</taxon>
    </lineage>
</organism>
<dbReference type="Proteomes" id="UP000276133">
    <property type="component" value="Unassembled WGS sequence"/>
</dbReference>
<dbReference type="InterPro" id="IPR006159">
    <property type="entry name" value="Acid_CoA_mut_C"/>
</dbReference>
<dbReference type="InterPro" id="IPR006158">
    <property type="entry name" value="Cobalamin-bd"/>
</dbReference>
<comment type="subcellular location">
    <subcellularLocation>
        <location evidence="2">Membrane</location>
        <topology evidence="2">Multi-pass membrane protein</topology>
    </subcellularLocation>
</comment>
<keyword evidence="11 15" id="KW-0413">Isomerase</keyword>
<dbReference type="Gene3D" id="3.20.20.240">
    <property type="entry name" value="Methylmalonyl-CoA mutase"/>
    <property type="match status" value="2"/>
</dbReference>
<feature type="transmembrane region" description="Helical" evidence="13">
    <location>
        <begin position="236"/>
        <end position="254"/>
    </location>
</feature>
<dbReference type="CDD" id="cd03679">
    <property type="entry name" value="MM_CoA_mutase_alpha_like"/>
    <property type="match status" value="1"/>
</dbReference>
<keyword evidence="7 13" id="KW-0812">Transmembrane</keyword>
<feature type="transmembrane region" description="Helical" evidence="13">
    <location>
        <begin position="147"/>
        <end position="167"/>
    </location>
</feature>
<sequence>MAYFNPNDNFYNSNKANSQLNFADINNATQYYDQNTTYQVPNQNYPNAWNQQQYFNPSQNGTFMAQDGFIQPNDFGNQGTDFDNEPPLLEELGINFDHIYRKTKCVLNPFATPHESIIHDEDLAGPLVFCIAYGFSLLLVGKIQFGYIYGITALGCVSMYALLNLMSEKGVNAMCIGSTLGYCLLPMVFLSFLSTILVMKSLIGLILSIVFILWCSISSSKLFVYSLNMSNQQILVLYPCFLLYGIFALLNIMIRSFSSNQFKKITKFCLSSDYRSITTTGTRNDLYDDWKKLAEKQMKGKNPDKLISETPEGIKIKPLYTSKDVNPSAHDEIPGKYPFTRGPYPTMYAVKPWTIRQYAGFSTVEESNKFYKDNIKAGQQGLSVAFDLATHRGYDSDNPRVMGDVGMSGVAIDSVEDMKQLFDGIGLENMSVSMTMNGAVLPVMAMYIVAALEQGAPLAKLSGTIQNDILKEFMVRNTYIFPPEPSMKIIADIFSYTSKNMPKFNSISISGYHMQEAGANAVLELGYTIADGIEYIETGIKAGLDVDNFAPRLSFFWGIGMNFYMEIAKLRAARRLWAHLVEKKFKPKNPKSKILRCHCQTSGWSLTAQDPYNNIIRTTVEGMAAVFGGTQSLHTNSFDEALALPSVFSARVARNTQIIIQQETSITKVIDPWAGSYMMESLTDEIYNEALKVIEEIEAMENEEELNVLQIDNTKVRESQIDKIKKLKSIRNHDKVQDALDKITECCRTGQGNLLELSIEAAKARATVGEITNAMEVVFQRYVAKDNLVSGAYKNEFAAEEELQKVMARVKDFEAKDGRRPRILVAKIGQDGHDRGAKIIASSFSDLGFDVDIGPLFATADEVAGQAVDSDCHVVGVSTLGAGHKTLMPQLIQKLKDMNRSDITVICGGVIPPQDYDMLYKAGVKLVFGPGTRIPYAAIKVLDEIEAKLAKN</sequence>
<keyword evidence="12" id="KW-0170">Cobalt</keyword>
<dbReference type="GO" id="GO:0016020">
    <property type="term" value="C:membrane"/>
    <property type="evidence" value="ECO:0007669"/>
    <property type="project" value="UniProtKB-SubCell"/>
</dbReference>
<dbReference type="FunFam" id="3.40.50.280:FF:000002">
    <property type="entry name" value="Methylmalonyl-CoA mutase, mitochondrial"/>
    <property type="match status" value="1"/>
</dbReference>
<dbReference type="AlphaFoldDB" id="A0A3M7RZH1"/>
<evidence type="ECO:0000256" key="1">
    <source>
        <dbReference type="ARBA" id="ARBA00001922"/>
    </source>
</evidence>
<protein>
    <recommendedName>
        <fullName evidence="5">methylmalonyl-CoA mutase</fullName>
        <ecNumber evidence="5">5.4.99.2</ecNumber>
    </recommendedName>
</protein>
<evidence type="ECO:0000256" key="9">
    <source>
        <dbReference type="ARBA" id="ARBA00022989"/>
    </source>
</evidence>
<feature type="transmembrane region" description="Helical" evidence="13">
    <location>
        <begin position="179"/>
        <end position="199"/>
    </location>
</feature>